<proteinExistence type="predicted"/>
<sequence>MYSSLFLKKDLGHLPEKVIFLDFDGTVALPARKANGEYDIQPDGSIGASHLDKEKFRRLVQFAIHADIPLYFLSGRPDLQSCVDLMTDFIASVDGFHPGIGGFKKDSLFFISKMIMEEGILVRKEMMTKAQVIQSVHHEKYSYLPNESILLVDDIQEYLDPVQKLGYNTLLANPESLEHFDEIEKFIGVALQETIAFNT</sequence>
<dbReference type="EMBL" id="PQWY01000004">
    <property type="protein sequence ID" value="PPK32727.1"/>
    <property type="molecule type" value="Genomic_DNA"/>
</dbReference>
<gene>
    <name evidence="1" type="ORF">C3928_02535</name>
</gene>
<evidence type="ECO:0000313" key="2">
    <source>
        <dbReference type="Proteomes" id="UP000239239"/>
    </source>
</evidence>
<evidence type="ECO:0000313" key="1">
    <source>
        <dbReference type="EMBL" id="PPK32727.1"/>
    </source>
</evidence>
<protein>
    <submittedName>
        <fullName evidence="1">RNA-binding protein</fullName>
    </submittedName>
</protein>
<dbReference type="Proteomes" id="UP000239239">
    <property type="component" value="Unassembled WGS sequence"/>
</dbReference>
<reference evidence="1 2" key="1">
    <citation type="submission" date="2018-02" db="EMBL/GenBank/DDBJ databases">
        <title>Draft genome sequences of four Legionella pneumophila clinical strains isolated in Ontario.</title>
        <authorList>
            <person name="Fortuna A."/>
            <person name="Ramnarine R."/>
            <person name="Li A."/>
            <person name="Frantz C."/>
            <person name="Mallo G."/>
        </authorList>
    </citation>
    <scope>NUCLEOTIDE SEQUENCE [LARGE SCALE GENOMIC DNA]</scope>
    <source>
        <strain evidence="1 2">LG61</strain>
    </source>
</reference>
<dbReference type="OrthoDB" id="9870790at2"/>
<accession>A0A2S6F5L7</accession>
<organism evidence="1 2">
    <name type="scientific">Legionella pneumophila</name>
    <dbReference type="NCBI Taxonomy" id="446"/>
    <lineage>
        <taxon>Bacteria</taxon>
        <taxon>Pseudomonadati</taxon>
        <taxon>Pseudomonadota</taxon>
        <taxon>Gammaproteobacteria</taxon>
        <taxon>Legionellales</taxon>
        <taxon>Legionellaceae</taxon>
        <taxon>Legionella</taxon>
    </lineage>
</organism>
<dbReference type="AlphaFoldDB" id="A0A2S6F5L7"/>
<dbReference type="RefSeq" id="WP_027228957.1">
    <property type="nucleotide sequence ID" value="NZ_CP017601.1"/>
</dbReference>
<comment type="caution">
    <text evidence="1">The sequence shown here is derived from an EMBL/GenBank/DDBJ whole genome shotgun (WGS) entry which is preliminary data.</text>
</comment>
<name>A0A2S6F5L7_LEGPN</name>